<dbReference type="EMBL" id="CAMGYJ010000005">
    <property type="protein sequence ID" value="CAI0414730.1"/>
    <property type="molecule type" value="Genomic_DNA"/>
</dbReference>
<evidence type="ECO:0000313" key="2">
    <source>
        <dbReference type="Proteomes" id="UP001154282"/>
    </source>
</evidence>
<accession>A0AAV0JYZ9</accession>
<protein>
    <submittedName>
        <fullName evidence="1">Uncharacterized protein</fullName>
    </submittedName>
</protein>
<feature type="non-terminal residue" evidence="1">
    <location>
        <position position="114"/>
    </location>
</feature>
<gene>
    <name evidence="1" type="ORF">LITE_LOCUS16399</name>
</gene>
<comment type="caution">
    <text evidence="1">The sequence shown here is derived from an EMBL/GenBank/DDBJ whole genome shotgun (WGS) entry which is preliminary data.</text>
</comment>
<sequence>AGITSGLIRFSNSLSGATSGAFGGGGAVFSGLAPFPGVPVSAFFSVTKNHRVSHADSIQIIAIEIVGRENFHDVISVVLNLNHLHVLLQLGLPVDMLVLVFWRLDLDVVREENG</sequence>
<evidence type="ECO:0000313" key="1">
    <source>
        <dbReference type="EMBL" id="CAI0414730.1"/>
    </source>
</evidence>
<organism evidence="1 2">
    <name type="scientific">Linum tenue</name>
    <dbReference type="NCBI Taxonomy" id="586396"/>
    <lineage>
        <taxon>Eukaryota</taxon>
        <taxon>Viridiplantae</taxon>
        <taxon>Streptophyta</taxon>
        <taxon>Embryophyta</taxon>
        <taxon>Tracheophyta</taxon>
        <taxon>Spermatophyta</taxon>
        <taxon>Magnoliopsida</taxon>
        <taxon>eudicotyledons</taxon>
        <taxon>Gunneridae</taxon>
        <taxon>Pentapetalae</taxon>
        <taxon>rosids</taxon>
        <taxon>fabids</taxon>
        <taxon>Malpighiales</taxon>
        <taxon>Linaceae</taxon>
        <taxon>Linum</taxon>
    </lineage>
</organism>
<proteinExistence type="predicted"/>
<feature type="non-terminal residue" evidence="1">
    <location>
        <position position="1"/>
    </location>
</feature>
<keyword evidence="2" id="KW-1185">Reference proteome</keyword>
<dbReference type="Proteomes" id="UP001154282">
    <property type="component" value="Unassembled WGS sequence"/>
</dbReference>
<reference evidence="1" key="1">
    <citation type="submission" date="2022-08" db="EMBL/GenBank/DDBJ databases">
        <authorList>
            <person name="Gutierrez-Valencia J."/>
        </authorList>
    </citation>
    <scope>NUCLEOTIDE SEQUENCE</scope>
</reference>
<dbReference type="AlphaFoldDB" id="A0AAV0JYZ9"/>
<name>A0AAV0JYZ9_9ROSI</name>